<dbReference type="InterPro" id="IPR007502">
    <property type="entry name" value="Helicase-assoc_dom"/>
</dbReference>
<evidence type="ECO:0000256" key="4">
    <source>
        <dbReference type="ARBA" id="ARBA00022840"/>
    </source>
</evidence>
<dbReference type="InterPro" id="IPR049614">
    <property type="entry name" value="HrpB_DEXH"/>
</dbReference>
<evidence type="ECO:0000259" key="7">
    <source>
        <dbReference type="PROSITE" id="PS51194"/>
    </source>
</evidence>
<dbReference type="GO" id="GO:0004386">
    <property type="term" value="F:helicase activity"/>
    <property type="evidence" value="ECO:0007669"/>
    <property type="project" value="UniProtKB-KW"/>
</dbReference>
<organism evidence="8 9">
    <name type="scientific">Hymenobacter ginkgonis</name>
    <dbReference type="NCBI Taxonomy" id="2682976"/>
    <lineage>
        <taxon>Bacteria</taxon>
        <taxon>Pseudomonadati</taxon>
        <taxon>Bacteroidota</taxon>
        <taxon>Cytophagia</taxon>
        <taxon>Cytophagales</taxon>
        <taxon>Hymenobacteraceae</taxon>
        <taxon>Hymenobacter</taxon>
    </lineage>
</organism>
<dbReference type="RefSeq" id="WP_317164836.1">
    <property type="nucleotide sequence ID" value="NZ_WQKZ01000002.1"/>
</dbReference>
<dbReference type="SMART" id="SM00490">
    <property type="entry name" value="HELICc"/>
    <property type="match status" value="1"/>
</dbReference>
<dbReference type="PROSITE" id="PS51192">
    <property type="entry name" value="HELICASE_ATP_BIND_1"/>
    <property type="match status" value="1"/>
</dbReference>
<dbReference type="Gene3D" id="3.40.50.300">
    <property type="entry name" value="P-loop containing nucleotide triphosphate hydrolases"/>
    <property type="match status" value="2"/>
</dbReference>
<keyword evidence="9" id="KW-1185">Reference proteome</keyword>
<dbReference type="Pfam" id="PF00271">
    <property type="entry name" value="Helicase_C"/>
    <property type="match status" value="1"/>
</dbReference>
<keyword evidence="2" id="KW-0378">Hydrolase</keyword>
<accession>A0A7K1TED7</accession>
<evidence type="ECO:0000313" key="9">
    <source>
        <dbReference type="Proteomes" id="UP000441336"/>
    </source>
</evidence>
<dbReference type="InterPro" id="IPR014001">
    <property type="entry name" value="Helicase_ATP-bd"/>
</dbReference>
<dbReference type="CDD" id="cd17990">
    <property type="entry name" value="DEXHc_HrpB"/>
    <property type="match status" value="1"/>
</dbReference>
<dbReference type="CDD" id="cd18791">
    <property type="entry name" value="SF2_C_RHA"/>
    <property type="match status" value="1"/>
</dbReference>
<feature type="region of interest" description="Disordered" evidence="5">
    <location>
        <begin position="861"/>
        <end position="886"/>
    </location>
</feature>
<dbReference type="InterPro" id="IPR001650">
    <property type="entry name" value="Helicase_C-like"/>
</dbReference>
<evidence type="ECO:0000256" key="2">
    <source>
        <dbReference type="ARBA" id="ARBA00022801"/>
    </source>
</evidence>
<feature type="domain" description="Helicase C-terminal" evidence="7">
    <location>
        <begin position="221"/>
        <end position="386"/>
    </location>
</feature>
<evidence type="ECO:0000256" key="5">
    <source>
        <dbReference type="SAM" id="MobiDB-lite"/>
    </source>
</evidence>
<dbReference type="InterPro" id="IPR010225">
    <property type="entry name" value="HrpB"/>
</dbReference>
<dbReference type="PANTHER" id="PTHR43519">
    <property type="entry name" value="ATP-DEPENDENT RNA HELICASE HRPB"/>
    <property type="match status" value="1"/>
</dbReference>
<dbReference type="AlphaFoldDB" id="A0A7K1TED7"/>
<keyword evidence="1" id="KW-0547">Nucleotide-binding</keyword>
<feature type="domain" description="Helicase ATP-binding" evidence="6">
    <location>
        <begin position="23"/>
        <end position="170"/>
    </location>
</feature>
<sequence>MSAAFRLPPFPDLPVVAALPELLAALETNARAVLEAPPGAGKTTVVPLALLAADWRAPAQKILVLEPRQLAARAAAARLAQLLGEPVGRTVGYRVRLDSKVSKDTRIEVITEGILTRMLQDDPALEEVACVVFDEFHERSLNADLGLALALDAQAVLRPELRIVLMSATLEAQRLGQWLPAPVVSSAGFLFPIETQYLDPRRAAALPNKPSERLAELVPAQVREALAAHAGDVLVFLPGVADLQRVGRKLSDSLPPTTDLHLLHGELPLDAQDAALRPAPAGRRKVILATSIAETSLTIEGVRVVIDGGFARVPRFVPRTGFTTLETVPVARASADQRRGRAGRLAPGTCYRLWTEAEQHQLPAHRPPEIHTADLSGLVLELALWGAADPTSLRWLDVPPAAAVAQARELLLRLGALKNEEAGRRNEGVAAGNNFSFLLPTSSLKLTPTPHGRQLAKLGLPPRLGHLVVRGTELGHGPAAAALAALLAERDLLRWATPNDPRPLPPDLRLRLEALASGRAPLPGLALHHATLQRVRDVARHLQSRQGSSKDNALTQSLAAAPVGLLTALAYPDRLAQREAPDRLRLVTGQRVSLKTEDVDPQATFFAVAYLAGTAAAPRATLAAPLDREELETAFVEQILTTDEVRYDPTTQRVAGRRVRRLGALLLSETTIGQPNAALVAQALLGYLQEAGLSKLNWTAGAHQLRQRLEFLHQLVGGEPWPSFGDDALLADLPTWLGPHLAGLKSLDQVQRLDLVEPLLARLPGGWAQRQELDRLAPAALEVPSGSHVTLDYADPTTPVLAVKLQELFGLTETPTVAAGRVPLLLHLLSPGGRPAQVTRDLRSFWEKGYFEVRKDLKGRYPRHPWPDKPMEHIPTKLTKKRLGTS</sequence>
<proteinExistence type="predicted"/>
<dbReference type="Pfam" id="PF00270">
    <property type="entry name" value="DEAD"/>
    <property type="match status" value="1"/>
</dbReference>
<dbReference type="GO" id="GO:0016787">
    <property type="term" value="F:hydrolase activity"/>
    <property type="evidence" value="ECO:0007669"/>
    <property type="project" value="UniProtKB-KW"/>
</dbReference>
<reference evidence="8 9" key="1">
    <citation type="submission" date="2019-12" db="EMBL/GenBank/DDBJ databases">
        <title>Hymenobacter sp. HMF4947 Genome sequencing and assembly.</title>
        <authorList>
            <person name="Kang H."/>
            <person name="Cha I."/>
            <person name="Kim H."/>
            <person name="Joh K."/>
        </authorList>
    </citation>
    <scope>NUCLEOTIDE SEQUENCE [LARGE SCALE GENOMIC DNA]</scope>
    <source>
        <strain evidence="8 9">HMF4947</strain>
    </source>
</reference>
<dbReference type="SUPFAM" id="SSF52540">
    <property type="entry name" value="P-loop containing nucleoside triphosphate hydrolases"/>
    <property type="match status" value="1"/>
</dbReference>
<evidence type="ECO:0000256" key="1">
    <source>
        <dbReference type="ARBA" id="ARBA00022741"/>
    </source>
</evidence>
<feature type="compositionally biased region" description="Basic and acidic residues" evidence="5">
    <location>
        <begin position="861"/>
        <end position="875"/>
    </location>
</feature>
<dbReference type="InterPro" id="IPR013689">
    <property type="entry name" value="RNA_helicase_ATP-dep_HrpB_C"/>
</dbReference>
<dbReference type="EMBL" id="WQKZ01000002">
    <property type="protein sequence ID" value="MVN76766.1"/>
    <property type="molecule type" value="Genomic_DNA"/>
</dbReference>
<dbReference type="PROSITE" id="PS51194">
    <property type="entry name" value="HELICASE_CTER"/>
    <property type="match status" value="1"/>
</dbReference>
<dbReference type="FunFam" id="3.40.50.300:FF:002125">
    <property type="entry name" value="ATP-dependent helicase HrpB"/>
    <property type="match status" value="1"/>
</dbReference>
<dbReference type="SMART" id="SM00487">
    <property type="entry name" value="DEXDc"/>
    <property type="match status" value="1"/>
</dbReference>
<keyword evidence="3 8" id="KW-0347">Helicase</keyword>
<dbReference type="GO" id="GO:0005524">
    <property type="term" value="F:ATP binding"/>
    <property type="evidence" value="ECO:0007669"/>
    <property type="project" value="UniProtKB-KW"/>
</dbReference>
<dbReference type="InterPro" id="IPR027417">
    <property type="entry name" value="P-loop_NTPase"/>
</dbReference>
<dbReference type="PANTHER" id="PTHR43519:SF1">
    <property type="entry name" value="ATP-DEPENDENT RNA HELICASE HRPB"/>
    <property type="match status" value="1"/>
</dbReference>
<keyword evidence="4" id="KW-0067">ATP-binding</keyword>
<dbReference type="Pfam" id="PF08482">
    <property type="entry name" value="HrpB_C"/>
    <property type="match status" value="1"/>
</dbReference>
<gene>
    <name evidence="8" type="primary">hrpB</name>
    <name evidence="8" type="ORF">GO988_10575</name>
</gene>
<evidence type="ECO:0000313" key="8">
    <source>
        <dbReference type="EMBL" id="MVN76766.1"/>
    </source>
</evidence>
<dbReference type="Gene3D" id="1.20.120.1080">
    <property type="match status" value="1"/>
</dbReference>
<name>A0A7K1TED7_9BACT</name>
<protein>
    <submittedName>
        <fullName evidence="8">ATP-dependent helicase HrpB</fullName>
    </submittedName>
</protein>
<dbReference type="PIRSF" id="PIRSF005496">
    <property type="entry name" value="ATP_hel_hrpB"/>
    <property type="match status" value="1"/>
</dbReference>
<dbReference type="NCBIfam" id="TIGR01970">
    <property type="entry name" value="DEAH_box_HrpB"/>
    <property type="match status" value="1"/>
</dbReference>
<evidence type="ECO:0000259" key="6">
    <source>
        <dbReference type="PROSITE" id="PS51192"/>
    </source>
</evidence>
<evidence type="ECO:0000256" key="3">
    <source>
        <dbReference type="ARBA" id="ARBA00022806"/>
    </source>
</evidence>
<dbReference type="InterPro" id="IPR011545">
    <property type="entry name" value="DEAD/DEAH_box_helicase_dom"/>
</dbReference>
<dbReference type="SMART" id="SM00847">
    <property type="entry name" value="HA2"/>
    <property type="match status" value="1"/>
</dbReference>
<dbReference type="Proteomes" id="UP000441336">
    <property type="component" value="Unassembled WGS sequence"/>
</dbReference>
<comment type="caution">
    <text evidence="8">The sequence shown here is derived from an EMBL/GenBank/DDBJ whole genome shotgun (WGS) entry which is preliminary data.</text>
</comment>
<dbReference type="GO" id="GO:0003676">
    <property type="term" value="F:nucleic acid binding"/>
    <property type="evidence" value="ECO:0007669"/>
    <property type="project" value="InterPro"/>
</dbReference>